<evidence type="ECO:0000313" key="2">
    <source>
        <dbReference type="Proteomes" id="UP001595792"/>
    </source>
</evidence>
<dbReference type="EMBL" id="JBHSBY010000016">
    <property type="protein sequence ID" value="MFC4195561.1"/>
    <property type="molecule type" value="Genomic_DNA"/>
</dbReference>
<accession>A0ABV8NG68</accession>
<name>A0ABV8NG68_9SPHI</name>
<dbReference type="RefSeq" id="WP_378958863.1">
    <property type="nucleotide sequence ID" value="NZ_JBHRXC010000016.1"/>
</dbReference>
<proteinExistence type="predicted"/>
<keyword evidence="2" id="KW-1185">Reference proteome</keyword>
<dbReference type="Proteomes" id="UP001595792">
    <property type="component" value="Unassembled WGS sequence"/>
</dbReference>
<comment type="caution">
    <text evidence="1">The sequence shown here is derived from an EMBL/GenBank/DDBJ whole genome shotgun (WGS) entry which is preliminary data.</text>
</comment>
<reference evidence="2" key="1">
    <citation type="journal article" date="2019" name="Int. J. Syst. Evol. Microbiol.">
        <title>The Global Catalogue of Microorganisms (GCM) 10K type strain sequencing project: providing services to taxonomists for standard genome sequencing and annotation.</title>
        <authorList>
            <consortium name="The Broad Institute Genomics Platform"/>
            <consortium name="The Broad Institute Genome Sequencing Center for Infectious Disease"/>
            <person name="Wu L."/>
            <person name="Ma J."/>
        </authorList>
    </citation>
    <scope>NUCLEOTIDE SEQUENCE [LARGE SCALE GENOMIC DNA]</scope>
    <source>
        <strain evidence="2">CCM 8689</strain>
    </source>
</reference>
<gene>
    <name evidence="1" type="ORF">ACFOUY_02470</name>
</gene>
<protein>
    <submittedName>
        <fullName evidence="1">Uncharacterized protein</fullName>
    </submittedName>
</protein>
<organism evidence="1 2">
    <name type="scientific">Pedobacter jamesrossensis</name>
    <dbReference type="NCBI Taxonomy" id="1908238"/>
    <lineage>
        <taxon>Bacteria</taxon>
        <taxon>Pseudomonadati</taxon>
        <taxon>Bacteroidota</taxon>
        <taxon>Sphingobacteriia</taxon>
        <taxon>Sphingobacteriales</taxon>
        <taxon>Sphingobacteriaceae</taxon>
        <taxon>Pedobacter</taxon>
    </lineage>
</organism>
<evidence type="ECO:0000313" key="1">
    <source>
        <dbReference type="EMBL" id="MFC4195561.1"/>
    </source>
</evidence>
<sequence length="267" mass="30766">MVNHISLSQPLNIEWHNNFLSALAEKEVEFELKKKDDFQLVTLTKCNVIINLVNILTNFSPEQLILLQNLIQNEGFKLINLWEDVWKNKPTQVLHRILSLSGENKKIHGRKTKVFKIDKPIADLFLNENHLQGSVSSRYKFGLFINDELLAVATFSALRKMNHTENYKSIELIRFVVKGGFSITGGLSKLVKHMQLLLKPNDLMTYADKDWSAGEAYYKLNFNKVDVIKPQYFVLGTQLKRSLKKGNLEQTNPLVFNTGSIKFILKF</sequence>